<dbReference type="AlphaFoldDB" id="A0A2M8QAA4"/>
<reference evidence="1 2" key="1">
    <citation type="submission" date="2017-11" db="EMBL/GenBank/DDBJ databases">
        <title>Evolution of Phototrophy in the Chloroflexi Phylum Driven by Horizontal Gene Transfer.</title>
        <authorList>
            <person name="Ward L.M."/>
            <person name="Hemp J."/>
            <person name="Shih P.M."/>
            <person name="Mcglynn S.E."/>
            <person name="Fischer W."/>
        </authorList>
    </citation>
    <scope>NUCLEOTIDE SEQUENCE [LARGE SCALE GENOMIC DNA]</scope>
    <source>
        <strain evidence="1">JP3_7</strain>
    </source>
</reference>
<sequence>MRYWLHKLLYRPVGSTQIEHLERGLTKFDDELQVPYLRGTLEFIRLSDVILLRGSVETEVAIQCARSLENFNLRLKVPLDDILLGLPQYPHSDADPDRWISDDGWIDLTETLREEIIMAIPINPIHPKYAKASAADLLGALDEDEQDWLTIHLSNSQDSGES</sequence>
<proteinExistence type="predicted"/>
<comment type="caution">
    <text evidence="1">The sequence shown here is derived from an EMBL/GenBank/DDBJ whole genome shotgun (WGS) entry which is preliminary data.</text>
</comment>
<gene>
    <name evidence="1" type="ORF">CUN48_12265</name>
</gene>
<evidence type="ECO:0000313" key="1">
    <source>
        <dbReference type="EMBL" id="PJF46731.1"/>
    </source>
</evidence>
<organism evidence="1 2">
    <name type="scientific">Candidatus Thermofonsia Clade 3 bacterium</name>
    <dbReference type="NCBI Taxonomy" id="2364212"/>
    <lineage>
        <taxon>Bacteria</taxon>
        <taxon>Bacillati</taxon>
        <taxon>Chloroflexota</taxon>
        <taxon>Candidatus Thermofontia</taxon>
        <taxon>Candidatus Thermofonsia Clade 3</taxon>
    </lineage>
</organism>
<dbReference type="InterPro" id="IPR003772">
    <property type="entry name" value="YceD"/>
</dbReference>
<dbReference type="EMBL" id="PGTN01000102">
    <property type="protein sequence ID" value="PJF46731.1"/>
    <property type="molecule type" value="Genomic_DNA"/>
</dbReference>
<dbReference type="Pfam" id="PF02620">
    <property type="entry name" value="YceD"/>
    <property type="match status" value="1"/>
</dbReference>
<accession>A0A2M8QAA4</accession>
<evidence type="ECO:0000313" key="2">
    <source>
        <dbReference type="Proteomes" id="UP000230790"/>
    </source>
</evidence>
<evidence type="ECO:0008006" key="3">
    <source>
        <dbReference type="Google" id="ProtNLM"/>
    </source>
</evidence>
<protein>
    <recommendedName>
        <fullName evidence="3">DUF177 domain-containing protein</fullName>
    </recommendedName>
</protein>
<dbReference type="Proteomes" id="UP000230790">
    <property type="component" value="Unassembled WGS sequence"/>
</dbReference>
<name>A0A2M8QAA4_9CHLR</name>